<evidence type="ECO:0000256" key="1">
    <source>
        <dbReference type="ARBA" id="ARBA00004123"/>
    </source>
</evidence>
<dbReference type="Pfam" id="PF04082">
    <property type="entry name" value="Fungal_trans"/>
    <property type="match status" value="1"/>
</dbReference>
<evidence type="ECO:0000256" key="6">
    <source>
        <dbReference type="ARBA" id="ARBA00023242"/>
    </source>
</evidence>
<sequence>MLLWHRIVCSLLIKIFGTKPADIKSLEDSTVSDEHNTDIELDRCSVKFLLNGGTASFIEYFCFPSLNTGTKRMNSSLDGSNDSGVLHGFPSLAVGGTSFPNPFMDQPIDWSLFDDESLLNLLSGAFNGMETHSDNLLPSFFISEEHASALPIATAFPGEWEPLGIISATITQKILDKTISSNASAQKQALILQKLNYLFTPSRITNLVNIYFETWHKNCPILHRPSFSIETAPINLLTAVIMMGAMYSRVDEEISTAKLILDLAELYIFSSEDLTEEFEIKQMLGDWESPSIDQDGLDITSYQNLSAAYLILCAQFWAGTLISRKRSIETRFGVLIKASFPSYRVARRIGLTKARHDLEDSLDERLWIQNEERIRLMNVMTLLDCAFCFFANFPCRLTNQERAFDLPSEEHIFGSSRPFSEPNFVSSRHLTVFEAYQSLFTRHYSQPTQDQEREINPLALNLMDMFVLIHLLYVQTHNHITQYTSLIPQVRAELGGSTGPRTQNPLSKSSHAHIQEALSQWWSIWVSVRSNIPNSTWSMLGFFRNGINYWLVTQLLISHMGSVDVMMGIEVGCEDMLKHLKELLRDSGSDV</sequence>
<dbReference type="RefSeq" id="XP_031874425.1">
    <property type="nucleotide sequence ID" value="XM_032010371.1"/>
</dbReference>
<dbReference type="GO" id="GO:0000785">
    <property type="term" value="C:chromatin"/>
    <property type="evidence" value="ECO:0007669"/>
    <property type="project" value="TreeGrafter"/>
</dbReference>
<keyword evidence="10" id="KW-1185">Reference proteome</keyword>
<dbReference type="CDD" id="cd12148">
    <property type="entry name" value="fungal_TF_MHR"/>
    <property type="match status" value="1"/>
</dbReference>
<protein>
    <recommendedName>
        <fullName evidence="8">Xylanolytic transcriptional activator regulatory domain-containing protein</fullName>
    </recommendedName>
</protein>
<evidence type="ECO:0000256" key="4">
    <source>
        <dbReference type="ARBA" id="ARBA00022771"/>
    </source>
</evidence>
<evidence type="ECO:0000256" key="5">
    <source>
        <dbReference type="ARBA" id="ARBA00022833"/>
    </source>
</evidence>
<name>A0A370U1V5_9HELO</name>
<gene>
    <name evidence="9" type="ORF">BP5553_01748</name>
</gene>
<evidence type="ECO:0000259" key="8">
    <source>
        <dbReference type="Pfam" id="PF04082"/>
    </source>
</evidence>
<evidence type="ECO:0000256" key="3">
    <source>
        <dbReference type="ARBA" id="ARBA00022737"/>
    </source>
</evidence>
<feature type="chain" id="PRO_5016927696" description="Xylanolytic transcriptional activator regulatory domain-containing protein" evidence="7">
    <location>
        <begin position="21"/>
        <end position="591"/>
    </location>
</feature>
<evidence type="ECO:0000313" key="9">
    <source>
        <dbReference type="EMBL" id="RDL41769.1"/>
    </source>
</evidence>
<dbReference type="GeneID" id="43594597"/>
<comment type="subcellular location">
    <subcellularLocation>
        <location evidence="1">Nucleus</location>
    </subcellularLocation>
</comment>
<dbReference type="EMBL" id="NPIC01000001">
    <property type="protein sequence ID" value="RDL41769.1"/>
    <property type="molecule type" value="Genomic_DNA"/>
</dbReference>
<evidence type="ECO:0000256" key="2">
    <source>
        <dbReference type="ARBA" id="ARBA00022723"/>
    </source>
</evidence>
<dbReference type="InterPro" id="IPR051059">
    <property type="entry name" value="VerF-like"/>
</dbReference>
<evidence type="ECO:0000313" key="10">
    <source>
        <dbReference type="Proteomes" id="UP000254866"/>
    </source>
</evidence>
<reference evidence="9 10" key="1">
    <citation type="journal article" date="2018" name="IMA Fungus">
        <title>IMA Genome-F 9: Draft genome sequence of Annulohypoxylon stygium, Aspergillus mulundensis, Berkeleyomyces basicola (syn. Thielaviopsis basicola), Ceratocystis smalleyi, two Cercospora beticola strains, Coleophoma cylindrospora, Fusarium fracticaudum, Phialophora cf. hyalina, and Morchella septimelata.</title>
        <authorList>
            <person name="Wingfield B.D."/>
            <person name="Bills G.F."/>
            <person name="Dong Y."/>
            <person name="Huang W."/>
            <person name="Nel W.J."/>
            <person name="Swalarsk-Parry B.S."/>
            <person name="Vaghefi N."/>
            <person name="Wilken P.M."/>
            <person name="An Z."/>
            <person name="de Beer Z.W."/>
            <person name="De Vos L."/>
            <person name="Chen L."/>
            <person name="Duong T.A."/>
            <person name="Gao Y."/>
            <person name="Hammerbacher A."/>
            <person name="Kikkert J.R."/>
            <person name="Li Y."/>
            <person name="Li H."/>
            <person name="Li K."/>
            <person name="Li Q."/>
            <person name="Liu X."/>
            <person name="Ma X."/>
            <person name="Naidoo K."/>
            <person name="Pethybridge S.J."/>
            <person name="Sun J."/>
            <person name="Steenkamp E.T."/>
            <person name="van der Nest M.A."/>
            <person name="van Wyk S."/>
            <person name="Wingfield M.J."/>
            <person name="Xiong C."/>
            <person name="Yue Q."/>
            <person name="Zhang X."/>
        </authorList>
    </citation>
    <scope>NUCLEOTIDE SEQUENCE [LARGE SCALE GENOMIC DNA]</scope>
    <source>
        <strain evidence="9 10">BP 5553</strain>
    </source>
</reference>
<feature type="domain" description="Xylanolytic transcriptional activator regulatory" evidence="8">
    <location>
        <begin position="209"/>
        <end position="395"/>
    </location>
</feature>
<dbReference type="OrthoDB" id="10018191at2759"/>
<keyword evidence="2" id="KW-0479">Metal-binding</keyword>
<dbReference type="GO" id="GO:0000978">
    <property type="term" value="F:RNA polymerase II cis-regulatory region sequence-specific DNA binding"/>
    <property type="evidence" value="ECO:0007669"/>
    <property type="project" value="InterPro"/>
</dbReference>
<keyword evidence="3" id="KW-0677">Repeat</keyword>
<dbReference type="PANTHER" id="PTHR40626">
    <property type="entry name" value="MIP31509P"/>
    <property type="match status" value="1"/>
</dbReference>
<comment type="caution">
    <text evidence="9">The sequence shown here is derived from an EMBL/GenBank/DDBJ whole genome shotgun (WGS) entry which is preliminary data.</text>
</comment>
<dbReference type="Proteomes" id="UP000254866">
    <property type="component" value="Unassembled WGS sequence"/>
</dbReference>
<keyword evidence="7" id="KW-0732">Signal</keyword>
<keyword evidence="4" id="KW-0863">Zinc-finger</keyword>
<dbReference type="STRING" id="2656787.A0A370U1V5"/>
<keyword evidence="6" id="KW-0539">Nucleus</keyword>
<evidence type="ECO:0000256" key="7">
    <source>
        <dbReference type="SAM" id="SignalP"/>
    </source>
</evidence>
<feature type="signal peptide" evidence="7">
    <location>
        <begin position="1"/>
        <end position="20"/>
    </location>
</feature>
<keyword evidence="5" id="KW-0862">Zinc</keyword>
<proteinExistence type="predicted"/>
<dbReference type="GO" id="GO:0005634">
    <property type="term" value="C:nucleus"/>
    <property type="evidence" value="ECO:0007669"/>
    <property type="project" value="UniProtKB-SubCell"/>
</dbReference>
<dbReference type="GO" id="GO:0008270">
    <property type="term" value="F:zinc ion binding"/>
    <property type="evidence" value="ECO:0007669"/>
    <property type="project" value="UniProtKB-KW"/>
</dbReference>
<accession>A0A370U1V5</accession>
<organism evidence="9 10">
    <name type="scientific">Venustampulla echinocandica</name>
    <dbReference type="NCBI Taxonomy" id="2656787"/>
    <lineage>
        <taxon>Eukaryota</taxon>
        <taxon>Fungi</taxon>
        <taxon>Dikarya</taxon>
        <taxon>Ascomycota</taxon>
        <taxon>Pezizomycotina</taxon>
        <taxon>Leotiomycetes</taxon>
        <taxon>Helotiales</taxon>
        <taxon>Pleuroascaceae</taxon>
        <taxon>Venustampulla</taxon>
    </lineage>
</organism>
<dbReference type="GO" id="GO:0006351">
    <property type="term" value="P:DNA-templated transcription"/>
    <property type="evidence" value="ECO:0007669"/>
    <property type="project" value="InterPro"/>
</dbReference>
<dbReference type="AlphaFoldDB" id="A0A370U1V5"/>
<dbReference type="PANTHER" id="PTHR40626:SF8">
    <property type="entry name" value="C2H2 FINGER DOMAIN TRANSCRIPTION FACTOR (EUROFUNG)-RELATED"/>
    <property type="match status" value="1"/>
</dbReference>
<dbReference type="GO" id="GO:0000981">
    <property type="term" value="F:DNA-binding transcription factor activity, RNA polymerase II-specific"/>
    <property type="evidence" value="ECO:0007669"/>
    <property type="project" value="InterPro"/>
</dbReference>
<dbReference type="InterPro" id="IPR007219">
    <property type="entry name" value="XnlR_reg_dom"/>
</dbReference>